<dbReference type="Proteomes" id="UP000010420">
    <property type="component" value="Unassembled WGS sequence"/>
</dbReference>
<sequence length="424" mass="47107">MDLIIYSLKAVAVAIVEPLHLLMLIIFGILFYLKNKKISAIQRMTIGERINSPLELTLSQIVLGILAGAIGTIILTILGVTFKENSGIEFLFIISILMLFYKKKFISFAYTGAILGAIGIVMNIVQVIVGKKLYFDVDILALTTFIAVMYIIEALLIMIDGGRGAIPVFTKKDNKIIGGFSFNRYWALPIAILMIFNNELISSSSTIAIETPNWWPIIKTNGILDLLTTAMMACIPLYGVMGYNSVTFTKEKNKKPLLSGLLIFILGISILVIAQLSRLNIIGQIIAIAFMPLAYEFIIRYDRKLENDNNHHLYVSDDEGIMILEVAPNLPGYEAGIRSGDKILSINGTSVTSEADILKAAKDGMFKMQLSVKKKSGQVLEYFVQPRNKRIGILLVPKMVKVEDIVGADTEDFKRILEELKSKK</sequence>
<dbReference type="InterPro" id="IPR041489">
    <property type="entry name" value="PDZ_6"/>
</dbReference>
<protein>
    <submittedName>
        <fullName evidence="3">PDZ/DHR/GLGF domain protein</fullName>
    </submittedName>
</protein>
<comment type="caution">
    <text evidence="3">The sequence shown here is derived from an EMBL/GenBank/DDBJ whole genome shotgun (WGS) entry which is preliminary data.</text>
</comment>
<feature type="transmembrane region" description="Helical" evidence="1">
    <location>
        <begin position="256"/>
        <end position="275"/>
    </location>
</feature>
<proteinExistence type="predicted"/>
<dbReference type="AlphaFoldDB" id="L1QJA6"/>
<dbReference type="SMART" id="SM00228">
    <property type="entry name" value="PDZ"/>
    <property type="match status" value="1"/>
</dbReference>
<dbReference type="PROSITE" id="PS50106">
    <property type="entry name" value="PDZ"/>
    <property type="match status" value="1"/>
</dbReference>
<dbReference type="PATRIC" id="fig|545697.3.peg.1215"/>
<dbReference type="InterPro" id="IPR001478">
    <property type="entry name" value="PDZ"/>
</dbReference>
<dbReference type="HOGENOM" id="CLU_051142_0_0_9"/>
<feature type="domain" description="PDZ" evidence="2">
    <location>
        <begin position="298"/>
        <end position="376"/>
    </location>
</feature>
<organism evidence="3 4">
    <name type="scientific">Clostridium celatum DSM 1785</name>
    <dbReference type="NCBI Taxonomy" id="545697"/>
    <lineage>
        <taxon>Bacteria</taxon>
        <taxon>Bacillati</taxon>
        <taxon>Bacillota</taxon>
        <taxon>Clostridia</taxon>
        <taxon>Eubacteriales</taxon>
        <taxon>Clostridiaceae</taxon>
        <taxon>Clostridium</taxon>
    </lineage>
</organism>
<dbReference type="RefSeq" id="WP_005212242.1">
    <property type="nucleotide sequence ID" value="NZ_KB291624.1"/>
</dbReference>
<dbReference type="Pfam" id="PF17820">
    <property type="entry name" value="PDZ_6"/>
    <property type="match status" value="1"/>
</dbReference>
<dbReference type="eggNOG" id="COG0265">
    <property type="taxonomic scope" value="Bacteria"/>
</dbReference>
<evidence type="ECO:0000313" key="3">
    <source>
        <dbReference type="EMBL" id="EKY27760.1"/>
    </source>
</evidence>
<dbReference type="InterPro" id="IPR036034">
    <property type="entry name" value="PDZ_sf"/>
</dbReference>
<name>L1QJA6_9CLOT</name>
<dbReference type="STRING" id="545697.HMPREF0216_01234"/>
<feature type="transmembrane region" description="Helical" evidence="1">
    <location>
        <begin position="54"/>
        <end position="80"/>
    </location>
</feature>
<evidence type="ECO:0000259" key="2">
    <source>
        <dbReference type="PROSITE" id="PS50106"/>
    </source>
</evidence>
<keyword evidence="1" id="KW-0812">Transmembrane</keyword>
<gene>
    <name evidence="3" type="ORF">HMPREF0216_01234</name>
</gene>
<keyword evidence="4" id="KW-1185">Reference proteome</keyword>
<feature type="transmembrane region" description="Helical" evidence="1">
    <location>
        <begin position="86"/>
        <end position="101"/>
    </location>
</feature>
<evidence type="ECO:0000256" key="1">
    <source>
        <dbReference type="SAM" id="Phobius"/>
    </source>
</evidence>
<feature type="transmembrane region" description="Helical" evidence="1">
    <location>
        <begin position="176"/>
        <end position="196"/>
    </location>
</feature>
<feature type="transmembrane region" description="Helical" evidence="1">
    <location>
        <begin position="108"/>
        <end position="129"/>
    </location>
</feature>
<feature type="transmembrane region" description="Helical" evidence="1">
    <location>
        <begin position="135"/>
        <end position="156"/>
    </location>
</feature>
<feature type="transmembrane region" description="Helical" evidence="1">
    <location>
        <begin position="281"/>
        <end position="299"/>
    </location>
</feature>
<reference evidence="3 4" key="1">
    <citation type="submission" date="2012-05" db="EMBL/GenBank/DDBJ databases">
        <authorList>
            <person name="Weinstock G."/>
            <person name="Sodergren E."/>
            <person name="Lobos E.A."/>
            <person name="Fulton L."/>
            <person name="Fulton R."/>
            <person name="Courtney L."/>
            <person name="Fronick C."/>
            <person name="O'Laughlin M."/>
            <person name="Godfrey J."/>
            <person name="Wilson R.M."/>
            <person name="Miner T."/>
            <person name="Farmer C."/>
            <person name="Delehaunty K."/>
            <person name="Cordes M."/>
            <person name="Minx P."/>
            <person name="Tomlinson C."/>
            <person name="Chen J."/>
            <person name="Wollam A."/>
            <person name="Pepin K.H."/>
            <person name="Bhonagiri V."/>
            <person name="Zhang X."/>
            <person name="Suruliraj S."/>
            <person name="Warren W."/>
            <person name="Mitreva M."/>
            <person name="Mardis E.R."/>
            <person name="Wilson R.K."/>
        </authorList>
    </citation>
    <scope>NUCLEOTIDE SEQUENCE [LARGE SCALE GENOMIC DNA]</scope>
    <source>
        <strain evidence="3 4">DSM 1785</strain>
    </source>
</reference>
<dbReference type="EMBL" id="AMEZ01000032">
    <property type="protein sequence ID" value="EKY27760.1"/>
    <property type="molecule type" value="Genomic_DNA"/>
</dbReference>
<accession>L1QJA6</accession>
<dbReference type="SUPFAM" id="SSF50156">
    <property type="entry name" value="PDZ domain-like"/>
    <property type="match status" value="1"/>
</dbReference>
<dbReference type="Gene3D" id="2.30.42.10">
    <property type="match status" value="1"/>
</dbReference>
<feature type="transmembrane region" description="Helical" evidence="1">
    <location>
        <begin position="223"/>
        <end position="244"/>
    </location>
</feature>
<keyword evidence="1" id="KW-1133">Transmembrane helix</keyword>
<feature type="transmembrane region" description="Helical" evidence="1">
    <location>
        <begin position="12"/>
        <end position="33"/>
    </location>
</feature>
<evidence type="ECO:0000313" key="4">
    <source>
        <dbReference type="Proteomes" id="UP000010420"/>
    </source>
</evidence>
<keyword evidence="1" id="KW-0472">Membrane</keyword>
<dbReference type="OrthoDB" id="198399at2"/>